<sequence>MNLINQIYSICAVFPKSIVPLQGKICIIFLVCAIRVLCVESTAPPLRPIDKSTCPVQSSKHLRLWTGCSASPLAQTSEDCVSYNFGPHVGRCELNSGGLNLRQTAMGKHRSCPLKAGFFIRSQTPSGHHGDRGIAA</sequence>
<protein>
    <submittedName>
        <fullName evidence="1">Uncharacterized protein</fullName>
    </submittedName>
</protein>
<evidence type="ECO:0000313" key="2">
    <source>
        <dbReference type="Proteomes" id="UP001163046"/>
    </source>
</evidence>
<dbReference type="AlphaFoldDB" id="A0A9W9YJ83"/>
<comment type="caution">
    <text evidence="1">The sequence shown here is derived from an EMBL/GenBank/DDBJ whole genome shotgun (WGS) entry which is preliminary data.</text>
</comment>
<dbReference type="EMBL" id="MU827343">
    <property type="protein sequence ID" value="KAJ7352947.1"/>
    <property type="molecule type" value="Genomic_DNA"/>
</dbReference>
<dbReference type="Proteomes" id="UP001163046">
    <property type="component" value="Unassembled WGS sequence"/>
</dbReference>
<accession>A0A9W9YJ83</accession>
<evidence type="ECO:0000313" key="1">
    <source>
        <dbReference type="EMBL" id="KAJ7352947.1"/>
    </source>
</evidence>
<keyword evidence="2" id="KW-1185">Reference proteome</keyword>
<gene>
    <name evidence="1" type="ORF">OS493_032886</name>
</gene>
<proteinExistence type="predicted"/>
<reference evidence="1" key="1">
    <citation type="submission" date="2023-01" db="EMBL/GenBank/DDBJ databases">
        <title>Genome assembly of the deep-sea coral Lophelia pertusa.</title>
        <authorList>
            <person name="Herrera S."/>
            <person name="Cordes E."/>
        </authorList>
    </citation>
    <scope>NUCLEOTIDE SEQUENCE</scope>
    <source>
        <strain evidence="1">USNM1676648</strain>
        <tissue evidence="1">Polyp</tissue>
    </source>
</reference>
<organism evidence="1 2">
    <name type="scientific">Desmophyllum pertusum</name>
    <dbReference type="NCBI Taxonomy" id="174260"/>
    <lineage>
        <taxon>Eukaryota</taxon>
        <taxon>Metazoa</taxon>
        <taxon>Cnidaria</taxon>
        <taxon>Anthozoa</taxon>
        <taxon>Hexacorallia</taxon>
        <taxon>Scleractinia</taxon>
        <taxon>Caryophylliina</taxon>
        <taxon>Caryophylliidae</taxon>
        <taxon>Desmophyllum</taxon>
    </lineage>
</organism>
<name>A0A9W9YJ83_9CNID</name>